<proteinExistence type="predicted"/>
<evidence type="ECO:0000256" key="3">
    <source>
        <dbReference type="ARBA" id="ARBA00022853"/>
    </source>
</evidence>
<evidence type="ECO:0000256" key="4">
    <source>
        <dbReference type="ARBA" id="ARBA00023015"/>
    </source>
</evidence>
<dbReference type="GO" id="GO:0006368">
    <property type="term" value="P:transcription elongation by RNA polymerase II"/>
    <property type="evidence" value="ECO:0007669"/>
    <property type="project" value="TreeGrafter"/>
</dbReference>
<sequence>MPRKKSSSGARGPASIAEGLNLANKEEAMGLILDRLQNLTDKGGRVIAELFMALPDRDIYPDYYGVIKNPIAFDVIEDKLERGDYSGSQIENFANDLRTLTTNAKIYNIEGSLIHKDAATLEKYIAAALKALIGDAAQRQRKEEISKPIAISEIQRKVDMGEYTTSESFEDDVNRMFDNAKQYNAEGSVVYMDALELQRLFYKETGRKMKGRPQKYNIMRQHIREFDKIDHRGETYNIGDFVHIRNLIEPSKPTVGLIFGIWEDEDARIWIDASWFQRPEHIVHPYTSRFYENEVVKTSGMHEHVMDEILDKCYVLYAKDYVRGRPKSWREGRAIYICEQRYHESEKSLSRIKNWPACLPPDYTGAGGNGTEDLDLFPTPLVIKKLPSVSMLDKIDKIEKRVSSKTTSSRASSPPEATFASANASRETSPGPKHGKRKSDLYTPDLPSTLSTRVPPGPTEQQQRFSQQAPPTIAPSTLALVDTQQFSCTIIPPKSKTRCTAVFPTELGLRNHIAVEHSSLNTNQPTITSPVPSRRRRRSKNETSAVLTSVTSPPLPPSSSAIPGVRNSIDSSGVALARQPGLGSQSVAGAPRFDYGSPTFQIQQIPLQGSAAGVSSPKPVQPMASNYIQQPMSAYQAQLPHQQGPAQHQPLQQPKQQGQPQQPSQSPFSQGQPTPVGGAQGPSQMGSSFGQPLNGPVSAVPQNQQFGQSPFPLPTPQQIMQQQQQQRPGYSPQQMPLLHQLPQQIMQQIPQQEQHRPQQSQPQQQPQAQSQQQLHPQQQQQQSFASNATQQGFSPQGFSSVAQTPQQLSQQLSQQLPQQVSQHLPQQNQHPTGAIAQSINQPYSMARTPQLQYASLNNLNPGATPQTPTGGH</sequence>
<dbReference type="Pfam" id="PF00439">
    <property type="entry name" value="Bromodomain"/>
    <property type="match status" value="2"/>
</dbReference>
<dbReference type="InterPro" id="IPR037382">
    <property type="entry name" value="Rsc/polybromo"/>
</dbReference>
<dbReference type="SMART" id="SM00439">
    <property type="entry name" value="BAH"/>
    <property type="match status" value="1"/>
</dbReference>
<dbReference type="GO" id="GO:0016586">
    <property type="term" value="C:RSC-type complex"/>
    <property type="evidence" value="ECO:0007669"/>
    <property type="project" value="InterPro"/>
</dbReference>
<reference evidence="12" key="1">
    <citation type="journal article" date="2020" name="Fungal Divers.">
        <title>Resolving the Mortierellaceae phylogeny through synthesis of multi-gene phylogenetics and phylogenomics.</title>
        <authorList>
            <person name="Vandepol N."/>
            <person name="Liber J."/>
            <person name="Desiro A."/>
            <person name="Na H."/>
            <person name="Kennedy M."/>
            <person name="Barry K."/>
            <person name="Grigoriev I.V."/>
            <person name="Miller A.N."/>
            <person name="O'Donnell K."/>
            <person name="Stajich J.E."/>
            <person name="Bonito G."/>
        </authorList>
    </citation>
    <scope>NUCLEOTIDE SEQUENCE</scope>
    <source>
        <strain evidence="12">KOD1015</strain>
    </source>
</reference>
<feature type="region of interest" description="Disordered" evidence="9">
    <location>
        <begin position="400"/>
        <end position="470"/>
    </location>
</feature>
<feature type="compositionally biased region" description="Low complexity" evidence="9">
    <location>
        <begin position="716"/>
        <end position="734"/>
    </location>
</feature>
<name>A0A9P6FVF3_9FUNG</name>
<dbReference type="Pfam" id="PF01426">
    <property type="entry name" value="BAH"/>
    <property type="match status" value="1"/>
</dbReference>
<evidence type="ECO:0000313" key="13">
    <source>
        <dbReference type="Proteomes" id="UP000780801"/>
    </source>
</evidence>
<evidence type="ECO:0000256" key="6">
    <source>
        <dbReference type="ARBA" id="ARBA00023163"/>
    </source>
</evidence>
<dbReference type="PANTHER" id="PTHR16062:SF19">
    <property type="entry name" value="PROTEIN POLYBROMO-1"/>
    <property type="match status" value="1"/>
</dbReference>
<evidence type="ECO:0000259" key="11">
    <source>
        <dbReference type="PROSITE" id="PS51038"/>
    </source>
</evidence>
<dbReference type="InterPro" id="IPR043151">
    <property type="entry name" value="BAH_sf"/>
</dbReference>
<dbReference type="PANTHER" id="PTHR16062">
    <property type="entry name" value="SWI/SNF-RELATED"/>
    <property type="match status" value="1"/>
</dbReference>
<keyword evidence="6" id="KW-0804">Transcription</keyword>
<feature type="compositionally biased region" description="Low complexity" evidence="9">
    <location>
        <begin position="404"/>
        <end position="413"/>
    </location>
</feature>
<evidence type="ECO:0000256" key="2">
    <source>
        <dbReference type="ARBA" id="ARBA00022737"/>
    </source>
</evidence>
<dbReference type="PRINTS" id="PR00503">
    <property type="entry name" value="BROMODOMAIN"/>
</dbReference>
<evidence type="ECO:0008006" key="14">
    <source>
        <dbReference type="Google" id="ProtNLM"/>
    </source>
</evidence>
<dbReference type="InterPro" id="IPR001487">
    <property type="entry name" value="Bromodomain"/>
</dbReference>
<evidence type="ECO:0000256" key="5">
    <source>
        <dbReference type="ARBA" id="ARBA00023117"/>
    </source>
</evidence>
<dbReference type="EMBL" id="JAABOA010001500">
    <property type="protein sequence ID" value="KAF9581421.1"/>
    <property type="molecule type" value="Genomic_DNA"/>
</dbReference>
<comment type="caution">
    <text evidence="12">The sequence shown here is derived from an EMBL/GenBank/DDBJ whole genome shotgun (WGS) entry which is preliminary data.</text>
</comment>
<feature type="compositionally biased region" description="Low complexity" evidence="9">
    <location>
        <begin position="748"/>
        <end position="783"/>
    </location>
</feature>
<dbReference type="Gene3D" id="1.20.920.10">
    <property type="entry name" value="Bromodomain-like"/>
    <property type="match status" value="2"/>
</dbReference>
<evidence type="ECO:0000313" key="12">
    <source>
        <dbReference type="EMBL" id="KAF9581421.1"/>
    </source>
</evidence>
<feature type="compositionally biased region" description="Low complexity" evidence="9">
    <location>
        <begin position="636"/>
        <end position="675"/>
    </location>
</feature>
<feature type="domain" description="BAH" evidence="11">
    <location>
        <begin position="234"/>
        <end position="353"/>
    </location>
</feature>
<dbReference type="SUPFAM" id="SSF47370">
    <property type="entry name" value="Bromodomain"/>
    <property type="match status" value="2"/>
</dbReference>
<gene>
    <name evidence="12" type="ORF">BGW38_001576</name>
</gene>
<feature type="compositionally biased region" description="Polar residues" evidence="9">
    <location>
        <begin position="835"/>
        <end position="872"/>
    </location>
</feature>
<feature type="region of interest" description="Disordered" evidence="9">
    <location>
        <begin position="521"/>
        <end position="566"/>
    </location>
</feature>
<keyword evidence="3" id="KW-0156">Chromatin regulator</keyword>
<evidence type="ECO:0000256" key="9">
    <source>
        <dbReference type="SAM" id="MobiDB-lite"/>
    </source>
</evidence>
<feature type="domain" description="Bromo" evidence="10">
    <location>
        <begin position="145"/>
        <end position="191"/>
    </location>
</feature>
<feature type="domain" description="Bromo" evidence="10">
    <location>
        <begin position="43"/>
        <end position="115"/>
    </location>
</feature>
<feature type="compositionally biased region" description="Polar residues" evidence="9">
    <location>
        <begin position="681"/>
        <end position="691"/>
    </location>
</feature>
<feature type="region of interest" description="Disordered" evidence="9">
    <location>
        <begin position="636"/>
        <end position="734"/>
    </location>
</feature>
<evidence type="ECO:0000256" key="1">
    <source>
        <dbReference type="ARBA" id="ARBA00004123"/>
    </source>
</evidence>
<evidence type="ECO:0000256" key="8">
    <source>
        <dbReference type="PROSITE-ProRule" id="PRU00035"/>
    </source>
</evidence>
<feature type="non-terminal residue" evidence="12">
    <location>
        <position position="872"/>
    </location>
</feature>
<keyword evidence="13" id="KW-1185">Reference proteome</keyword>
<keyword evidence="7" id="KW-0539">Nucleus</keyword>
<dbReference type="GO" id="GO:0003682">
    <property type="term" value="F:chromatin binding"/>
    <property type="evidence" value="ECO:0007669"/>
    <property type="project" value="InterPro"/>
</dbReference>
<dbReference type="InterPro" id="IPR001025">
    <property type="entry name" value="BAH_dom"/>
</dbReference>
<dbReference type="Proteomes" id="UP000780801">
    <property type="component" value="Unassembled WGS sequence"/>
</dbReference>
<feature type="compositionally biased region" description="Polar residues" evidence="9">
    <location>
        <begin position="784"/>
        <end position="802"/>
    </location>
</feature>
<evidence type="ECO:0000256" key="7">
    <source>
        <dbReference type="ARBA" id="ARBA00023242"/>
    </source>
</evidence>
<dbReference type="PROSITE" id="PS50014">
    <property type="entry name" value="BROMODOMAIN_2"/>
    <property type="match status" value="2"/>
</dbReference>
<dbReference type="Gene3D" id="2.30.30.490">
    <property type="match status" value="1"/>
</dbReference>
<dbReference type="AlphaFoldDB" id="A0A9P6FVF3"/>
<accession>A0A9P6FVF3</accession>
<feature type="compositionally biased region" description="Low complexity" evidence="9">
    <location>
        <begin position="803"/>
        <end position="829"/>
    </location>
</feature>
<keyword evidence="5 8" id="KW-0103">Bromodomain</keyword>
<feature type="compositionally biased region" description="Polar residues" evidence="9">
    <location>
        <begin position="521"/>
        <end position="531"/>
    </location>
</feature>
<organism evidence="12 13">
    <name type="scientific">Lunasporangiospora selenospora</name>
    <dbReference type="NCBI Taxonomy" id="979761"/>
    <lineage>
        <taxon>Eukaryota</taxon>
        <taxon>Fungi</taxon>
        <taxon>Fungi incertae sedis</taxon>
        <taxon>Mucoromycota</taxon>
        <taxon>Mortierellomycotina</taxon>
        <taxon>Mortierellomycetes</taxon>
        <taxon>Mortierellales</taxon>
        <taxon>Mortierellaceae</taxon>
        <taxon>Lunasporangiospora</taxon>
    </lineage>
</organism>
<dbReference type="CDD" id="cd04369">
    <property type="entry name" value="Bromodomain"/>
    <property type="match status" value="1"/>
</dbReference>
<feature type="region of interest" description="Disordered" evidence="9">
    <location>
        <begin position="748"/>
        <end position="872"/>
    </location>
</feature>
<evidence type="ECO:0000259" key="10">
    <source>
        <dbReference type="PROSITE" id="PS50014"/>
    </source>
</evidence>
<dbReference type="GO" id="GO:0006338">
    <property type="term" value="P:chromatin remodeling"/>
    <property type="evidence" value="ECO:0007669"/>
    <property type="project" value="InterPro"/>
</dbReference>
<keyword evidence="4" id="KW-0805">Transcription regulation</keyword>
<feature type="compositionally biased region" description="Polar residues" evidence="9">
    <location>
        <begin position="459"/>
        <end position="470"/>
    </location>
</feature>
<comment type="subcellular location">
    <subcellularLocation>
        <location evidence="1">Nucleus</location>
    </subcellularLocation>
</comment>
<dbReference type="OrthoDB" id="1742084at2759"/>
<keyword evidence="2" id="KW-0677">Repeat</keyword>
<dbReference type="PROSITE" id="PS51038">
    <property type="entry name" value="BAH"/>
    <property type="match status" value="1"/>
</dbReference>
<protein>
    <recommendedName>
        <fullName evidence="14">Bromodomain-containing protein</fullName>
    </recommendedName>
</protein>
<dbReference type="InterPro" id="IPR036427">
    <property type="entry name" value="Bromodomain-like_sf"/>
</dbReference>
<dbReference type="SMART" id="SM00297">
    <property type="entry name" value="BROMO"/>
    <property type="match status" value="2"/>
</dbReference>